<evidence type="ECO:0000313" key="6">
    <source>
        <dbReference type="Proteomes" id="UP000240527"/>
    </source>
</evidence>
<evidence type="ECO:0000256" key="2">
    <source>
        <dbReference type="ARBA" id="ARBA00008770"/>
    </source>
</evidence>
<dbReference type="NCBIfam" id="TIGR01484">
    <property type="entry name" value="HAD-SF-IIB"/>
    <property type="match status" value="1"/>
</dbReference>
<protein>
    <recommendedName>
        <fullName evidence="4">Trehalose 6-phosphate phosphatase</fullName>
        <ecNumber evidence="4">3.1.3.12</ecNumber>
    </recommendedName>
</protein>
<dbReference type="NCBIfam" id="TIGR00685">
    <property type="entry name" value="T6PP"/>
    <property type="match status" value="1"/>
</dbReference>
<evidence type="ECO:0000313" key="5">
    <source>
        <dbReference type="EMBL" id="AVQ01817.1"/>
    </source>
</evidence>
<sequence length="261" mass="27750">MTAAQPVVRTEFADLSPPPINLPPRAALFLDLDGTLAPIMPRPDDVGPNPRRARVIARLRQRFEDRVAVVSGRSLPDLDHILSGGVPAIAAIHGLVRRTAGGGVVELEPHAGLEDARRILGELADCERGLLFEDKTLSVALHYRNAPSCAEAVIEAAERLAQSTGLVLQLGDMVAELRTPGADKGSAVTAFLTEAPFVGATPIFLGDDLTDEDGFAAARRLGGFGVLAGKPRPTQAHFHLEGPDAVLDWLEHLTENAEVHA</sequence>
<dbReference type="InterPro" id="IPR006379">
    <property type="entry name" value="HAD-SF_hydro_IIB"/>
</dbReference>
<dbReference type="Gene3D" id="3.40.50.1000">
    <property type="entry name" value="HAD superfamily/HAD-like"/>
    <property type="match status" value="1"/>
</dbReference>
<dbReference type="EMBL" id="CP027850">
    <property type="protein sequence ID" value="AVQ01817.1"/>
    <property type="molecule type" value="Genomic_DNA"/>
</dbReference>
<comment type="cofactor">
    <cofactor evidence="4">
        <name>Mg(2+)</name>
        <dbReference type="ChEBI" id="CHEBI:18420"/>
    </cofactor>
</comment>
<gene>
    <name evidence="5" type="primary">otsB</name>
    <name evidence="5" type="ORF">B7G68_08105</name>
</gene>
<keyword evidence="6" id="KW-1185">Reference proteome</keyword>
<evidence type="ECO:0000256" key="4">
    <source>
        <dbReference type="RuleBase" id="RU361117"/>
    </source>
</evidence>
<name>A0ABM6TFB2_9CAUL</name>
<reference evidence="5 6" key="1">
    <citation type="journal article" date="2015" name="Biotechnol. Bioeng.">
        <title>Genome sequence and phenotypic characterization of Caulobacter segnis.</title>
        <authorList>
            <person name="Patel S."/>
            <person name="Fletcher B."/>
            <person name="Scott D.C."/>
            <person name="Ely B."/>
        </authorList>
    </citation>
    <scope>NUCLEOTIDE SEQUENCE [LARGE SCALE GENOMIC DNA]</scope>
    <source>
        <strain evidence="5 6">TK0059</strain>
    </source>
</reference>
<dbReference type="Pfam" id="PF02358">
    <property type="entry name" value="Trehalose_PPase"/>
    <property type="match status" value="1"/>
</dbReference>
<dbReference type="InterPro" id="IPR003337">
    <property type="entry name" value="Trehalose_PPase"/>
</dbReference>
<dbReference type="Gene3D" id="3.30.70.1020">
    <property type="entry name" value="Trehalose-6-phosphate phosphatase related protein, domain 2"/>
    <property type="match status" value="1"/>
</dbReference>
<dbReference type="Proteomes" id="UP000240527">
    <property type="component" value="Chromosome"/>
</dbReference>
<dbReference type="InterPro" id="IPR023214">
    <property type="entry name" value="HAD_sf"/>
</dbReference>
<evidence type="ECO:0000256" key="3">
    <source>
        <dbReference type="ARBA" id="ARBA00022801"/>
    </source>
</evidence>
<comment type="similarity">
    <text evidence="2 4">Belongs to the trehalose phosphatase family.</text>
</comment>
<dbReference type="PANTHER" id="PTHR43768">
    <property type="entry name" value="TREHALOSE 6-PHOSPHATE PHOSPHATASE"/>
    <property type="match status" value="1"/>
</dbReference>
<keyword evidence="4" id="KW-0479">Metal-binding</keyword>
<dbReference type="RefSeq" id="WP_013078722.1">
    <property type="nucleotide sequence ID" value="NZ_CP027850.1"/>
</dbReference>
<proteinExistence type="inferred from homology"/>
<comment type="function">
    <text evidence="4">Removes the phosphate from trehalose 6-phosphate to produce free trehalose.</text>
</comment>
<comment type="catalytic activity">
    <reaction evidence="4">
        <text>alpha,alpha-trehalose 6-phosphate + H2O = alpha,alpha-trehalose + phosphate</text>
        <dbReference type="Rhea" id="RHEA:23420"/>
        <dbReference type="ChEBI" id="CHEBI:15377"/>
        <dbReference type="ChEBI" id="CHEBI:16551"/>
        <dbReference type="ChEBI" id="CHEBI:43474"/>
        <dbReference type="ChEBI" id="CHEBI:58429"/>
        <dbReference type="EC" id="3.1.3.12"/>
    </reaction>
</comment>
<dbReference type="EC" id="3.1.3.12" evidence="4"/>
<dbReference type="PANTHER" id="PTHR43768:SF3">
    <property type="entry name" value="TREHALOSE 6-PHOSPHATE PHOSPHATASE"/>
    <property type="match status" value="1"/>
</dbReference>
<keyword evidence="3 4" id="KW-0378">Hydrolase</keyword>
<dbReference type="InterPro" id="IPR044651">
    <property type="entry name" value="OTSB-like"/>
</dbReference>
<dbReference type="SUPFAM" id="SSF56784">
    <property type="entry name" value="HAD-like"/>
    <property type="match status" value="1"/>
</dbReference>
<evidence type="ECO:0000256" key="1">
    <source>
        <dbReference type="ARBA" id="ARBA00005199"/>
    </source>
</evidence>
<accession>A0ABM6TFB2</accession>
<organism evidence="5 6">
    <name type="scientific">Caulobacter segnis</name>
    <dbReference type="NCBI Taxonomy" id="88688"/>
    <lineage>
        <taxon>Bacteria</taxon>
        <taxon>Pseudomonadati</taxon>
        <taxon>Pseudomonadota</taxon>
        <taxon>Alphaproteobacteria</taxon>
        <taxon>Caulobacterales</taxon>
        <taxon>Caulobacteraceae</taxon>
        <taxon>Caulobacter</taxon>
    </lineage>
</organism>
<comment type="pathway">
    <text evidence="1 4">Glycan biosynthesis; trehalose biosynthesis.</text>
</comment>
<dbReference type="InterPro" id="IPR036412">
    <property type="entry name" value="HAD-like_sf"/>
</dbReference>
<keyword evidence="4" id="KW-0460">Magnesium</keyword>